<dbReference type="SUPFAM" id="SSF53448">
    <property type="entry name" value="Nucleotide-diphospho-sugar transferases"/>
    <property type="match status" value="1"/>
</dbReference>
<protein>
    <recommendedName>
        <fullName evidence="3">Glycosyltransferase 2-like domain-containing protein</fullName>
    </recommendedName>
</protein>
<dbReference type="PANTHER" id="PTHR22916:SF51">
    <property type="entry name" value="GLYCOSYLTRANSFERASE EPSH-RELATED"/>
    <property type="match status" value="1"/>
</dbReference>
<comment type="caution">
    <text evidence="4">The sequence shown here is derived from an EMBL/GenBank/DDBJ whole genome shotgun (WGS) entry which is preliminary data.</text>
</comment>
<evidence type="ECO:0000259" key="3">
    <source>
        <dbReference type="Pfam" id="PF00535"/>
    </source>
</evidence>
<keyword evidence="1" id="KW-0328">Glycosyltransferase</keyword>
<dbReference type="InterPro" id="IPR029044">
    <property type="entry name" value="Nucleotide-diphossugar_trans"/>
</dbReference>
<proteinExistence type="predicted"/>
<reference evidence="4 5" key="1">
    <citation type="journal article" date="2018" name="Elife">
        <title>Discovery and characterization of a prevalent human gut bacterial enzyme sufficient for the inactivation of a family of plant toxins.</title>
        <authorList>
            <person name="Koppel N."/>
            <person name="Bisanz J.E."/>
            <person name="Pandelia M.E."/>
            <person name="Turnbaugh P.J."/>
            <person name="Balskus E.P."/>
        </authorList>
    </citation>
    <scope>NUCLEOTIDE SEQUENCE [LARGE SCALE GENOMIC DNA]</scope>
    <source>
        <strain evidence="4 5">OB21 GAM31</strain>
    </source>
</reference>
<dbReference type="Proteomes" id="UP000253975">
    <property type="component" value="Unassembled WGS sequence"/>
</dbReference>
<dbReference type="Pfam" id="PF00535">
    <property type="entry name" value="Glycos_transf_2"/>
    <property type="match status" value="1"/>
</dbReference>
<sequence length="324" mass="36158">MPAVSVLVPVYNAGRHLPRCVQSIQSQTMRDLEIILVDDGSTDGSAQLCEELASADDRIRVFHKKNGGVSSARNFGIEKAKGEYLLFVDADDFIHPDMLSILFNGAQSVGAGIAACKNMRVREEEGLDAASKDAEGTFKTFSCTGIEALGFALLGTDISGSMCDKLISRELLGDVRFREGVLYEDALLASRLFPKCDNVFVTTRRMYYYSKCSGSATMKPYDESAYDVVRIYEEIFKRVSTDYPEIEPQAEFRLLWAYYAAFDRMIASSDYRSIPRYSATLSYLRSHTKRVLHDPFFRATRKVGAAVLRVNVGAYRQLVLKGGQ</sequence>
<dbReference type="Gene3D" id="3.90.550.10">
    <property type="entry name" value="Spore Coat Polysaccharide Biosynthesis Protein SpsA, Chain A"/>
    <property type="match status" value="1"/>
</dbReference>
<gene>
    <name evidence="4" type="ORF">C1881_07650</name>
</gene>
<name>A0A369LC61_9ACTN</name>
<dbReference type="RefSeq" id="WP_114615938.1">
    <property type="nucleotide sequence ID" value="NZ_PPTO01000012.1"/>
</dbReference>
<dbReference type="CDD" id="cd00761">
    <property type="entry name" value="Glyco_tranf_GTA_type"/>
    <property type="match status" value="1"/>
</dbReference>
<dbReference type="AlphaFoldDB" id="A0A369LC61"/>
<dbReference type="EMBL" id="PPTO01000012">
    <property type="protein sequence ID" value="RDB57221.1"/>
    <property type="molecule type" value="Genomic_DNA"/>
</dbReference>
<dbReference type="GO" id="GO:0016757">
    <property type="term" value="F:glycosyltransferase activity"/>
    <property type="evidence" value="ECO:0007669"/>
    <property type="project" value="UniProtKB-KW"/>
</dbReference>
<evidence type="ECO:0000313" key="4">
    <source>
        <dbReference type="EMBL" id="RDB57221.1"/>
    </source>
</evidence>
<evidence type="ECO:0000313" key="5">
    <source>
        <dbReference type="Proteomes" id="UP000253975"/>
    </source>
</evidence>
<accession>A0A369LC61</accession>
<keyword evidence="2" id="KW-0808">Transferase</keyword>
<evidence type="ECO:0000256" key="2">
    <source>
        <dbReference type="ARBA" id="ARBA00022679"/>
    </source>
</evidence>
<feature type="domain" description="Glycosyltransferase 2-like" evidence="3">
    <location>
        <begin position="5"/>
        <end position="134"/>
    </location>
</feature>
<dbReference type="InterPro" id="IPR001173">
    <property type="entry name" value="Glyco_trans_2-like"/>
</dbReference>
<organism evidence="4 5">
    <name type="scientific">Slackia isoflavoniconvertens</name>
    <dbReference type="NCBI Taxonomy" id="572010"/>
    <lineage>
        <taxon>Bacteria</taxon>
        <taxon>Bacillati</taxon>
        <taxon>Actinomycetota</taxon>
        <taxon>Coriobacteriia</taxon>
        <taxon>Eggerthellales</taxon>
        <taxon>Eggerthellaceae</taxon>
        <taxon>Slackia</taxon>
    </lineage>
</organism>
<evidence type="ECO:0000256" key="1">
    <source>
        <dbReference type="ARBA" id="ARBA00022676"/>
    </source>
</evidence>
<dbReference type="PANTHER" id="PTHR22916">
    <property type="entry name" value="GLYCOSYLTRANSFERASE"/>
    <property type="match status" value="1"/>
</dbReference>